<accession>A0A9P8XVG9</accession>
<comment type="caution">
    <text evidence="2">The sequence shown here is derived from an EMBL/GenBank/DDBJ whole genome shotgun (WGS) entry which is preliminary data.</text>
</comment>
<name>A0A9P8XVG9_9PEZI</name>
<dbReference type="EMBL" id="JAGTJQ010000010">
    <property type="protein sequence ID" value="KAH7020913.1"/>
    <property type="molecule type" value="Genomic_DNA"/>
</dbReference>
<dbReference type="PANTHER" id="PTHR36423:SF2">
    <property type="entry name" value="AFR070WP"/>
    <property type="match status" value="1"/>
</dbReference>
<evidence type="ECO:0000256" key="1">
    <source>
        <dbReference type="SAM" id="MobiDB-lite"/>
    </source>
</evidence>
<evidence type="ECO:0000313" key="3">
    <source>
        <dbReference type="Proteomes" id="UP000756346"/>
    </source>
</evidence>
<keyword evidence="3" id="KW-1185">Reference proteome</keyword>
<dbReference type="AlphaFoldDB" id="A0A9P8XVG9"/>
<feature type="region of interest" description="Disordered" evidence="1">
    <location>
        <begin position="157"/>
        <end position="178"/>
    </location>
</feature>
<evidence type="ECO:0000313" key="2">
    <source>
        <dbReference type="EMBL" id="KAH7020913.1"/>
    </source>
</evidence>
<dbReference type="Proteomes" id="UP000756346">
    <property type="component" value="Unassembled WGS sequence"/>
</dbReference>
<dbReference type="Gene3D" id="3.30.70.1240">
    <property type="entry name" value="DOPA-like domains"/>
    <property type="match status" value="1"/>
</dbReference>
<dbReference type="RefSeq" id="XP_046007114.1">
    <property type="nucleotide sequence ID" value="XM_046155217.1"/>
</dbReference>
<dbReference type="SUPFAM" id="SSF143410">
    <property type="entry name" value="DOPA-like"/>
    <property type="match status" value="1"/>
</dbReference>
<gene>
    <name evidence="2" type="ORF">B0I36DRAFT_333422</name>
</gene>
<sequence length="219" mass="24165">MSASVPASAIAKTPVPTRPVSTYPPPLSGKYANLPPLPEDKAPDGKSYVNPPAADGKPSEAYGRFTAPLDNGIRGGFDVHIYHDPSDAEQAAYALQLWERIRREFPELRIYRFWQVPIGPHPLAMFEVNLHTPAHFGAFVPWLAIWRGPLSALVHPNTLPHSAPGGEAEAEAEDEGRRELRNHTERAMWMGERLELSTAIFDKMSEAAAAARQKKDGQE</sequence>
<reference evidence="2" key="1">
    <citation type="journal article" date="2021" name="Nat. Commun.">
        <title>Genetic determinants of endophytism in the Arabidopsis root mycobiome.</title>
        <authorList>
            <person name="Mesny F."/>
            <person name="Miyauchi S."/>
            <person name="Thiergart T."/>
            <person name="Pickel B."/>
            <person name="Atanasova L."/>
            <person name="Karlsson M."/>
            <person name="Huettel B."/>
            <person name="Barry K.W."/>
            <person name="Haridas S."/>
            <person name="Chen C."/>
            <person name="Bauer D."/>
            <person name="Andreopoulos W."/>
            <person name="Pangilinan J."/>
            <person name="LaButti K."/>
            <person name="Riley R."/>
            <person name="Lipzen A."/>
            <person name="Clum A."/>
            <person name="Drula E."/>
            <person name="Henrissat B."/>
            <person name="Kohler A."/>
            <person name="Grigoriev I.V."/>
            <person name="Martin F.M."/>
            <person name="Hacquard S."/>
        </authorList>
    </citation>
    <scope>NUCLEOTIDE SEQUENCE</scope>
    <source>
        <strain evidence="2">MPI-CAGE-CH-0230</strain>
    </source>
</reference>
<protein>
    <submittedName>
        <fullName evidence="2">DOPA-like domain-containing protein</fullName>
    </submittedName>
</protein>
<dbReference type="Pfam" id="PF08883">
    <property type="entry name" value="DOPA_dioxygen"/>
    <property type="match status" value="1"/>
</dbReference>
<proteinExistence type="predicted"/>
<dbReference type="InterPro" id="IPR023389">
    <property type="entry name" value="DOPA-like_sf"/>
</dbReference>
<feature type="region of interest" description="Disordered" evidence="1">
    <location>
        <begin position="1"/>
        <end position="61"/>
    </location>
</feature>
<dbReference type="PANTHER" id="PTHR36423">
    <property type="entry name" value="AFR070WP"/>
    <property type="match status" value="1"/>
</dbReference>
<dbReference type="OrthoDB" id="9970095at2759"/>
<organism evidence="2 3">
    <name type="scientific">Microdochium trichocladiopsis</name>
    <dbReference type="NCBI Taxonomy" id="1682393"/>
    <lineage>
        <taxon>Eukaryota</taxon>
        <taxon>Fungi</taxon>
        <taxon>Dikarya</taxon>
        <taxon>Ascomycota</taxon>
        <taxon>Pezizomycotina</taxon>
        <taxon>Sordariomycetes</taxon>
        <taxon>Xylariomycetidae</taxon>
        <taxon>Xylariales</taxon>
        <taxon>Microdochiaceae</taxon>
        <taxon>Microdochium</taxon>
    </lineage>
</organism>
<dbReference type="InterPro" id="IPR014980">
    <property type="entry name" value="DOPA_dioxygen"/>
</dbReference>
<dbReference type="GeneID" id="70184763"/>